<protein>
    <recommendedName>
        <fullName evidence="18">25/26-hydroxycholesterol 7alpha-hydroxylase</fullName>
        <ecNumber evidence="18">1.14.14.29</ecNumber>
    </recommendedName>
    <alternativeName>
        <fullName evidence="19">Oxysterol 7-alpha-hydroxylase</fullName>
    </alternativeName>
</protein>
<keyword evidence="25" id="KW-1185">Reference proteome</keyword>
<evidence type="ECO:0000256" key="20">
    <source>
        <dbReference type="PIRNR" id="PIRNR000047"/>
    </source>
</evidence>
<comment type="subcellular location">
    <subcellularLocation>
        <location evidence="3 20">Endoplasmic reticulum membrane</location>
    </subcellularLocation>
    <subcellularLocation>
        <location evidence="2">Microsome membrane</location>
    </subcellularLocation>
</comment>
<keyword evidence="6" id="KW-0153">Cholesterol metabolism</keyword>
<evidence type="ECO:0000256" key="9">
    <source>
        <dbReference type="ARBA" id="ARBA00022824"/>
    </source>
</evidence>
<evidence type="ECO:0000256" key="23">
    <source>
        <dbReference type="SAM" id="Phobius"/>
    </source>
</evidence>
<evidence type="ECO:0000256" key="17">
    <source>
        <dbReference type="ARBA" id="ARBA00023221"/>
    </source>
</evidence>
<evidence type="ECO:0000256" key="12">
    <source>
        <dbReference type="ARBA" id="ARBA00023004"/>
    </source>
</evidence>
<evidence type="ECO:0000313" key="25">
    <source>
        <dbReference type="Proteomes" id="UP001178461"/>
    </source>
</evidence>
<dbReference type="EC" id="1.14.14.29" evidence="18"/>
<organism evidence="24 25">
    <name type="scientific">Podarcis lilfordi</name>
    <name type="common">Lilford's wall lizard</name>
    <dbReference type="NCBI Taxonomy" id="74358"/>
    <lineage>
        <taxon>Eukaryota</taxon>
        <taxon>Metazoa</taxon>
        <taxon>Chordata</taxon>
        <taxon>Craniata</taxon>
        <taxon>Vertebrata</taxon>
        <taxon>Euteleostomi</taxon>
        <taxon>Lepidosauria</taxon>
        <taxon>Squamata</taxon>
        <taxon>Bifurcata</taxon>
        <taxon>Unidentata</taxon>
        <taxon>Episquamata</taxon>
        <taxon>Laterata</taxon>
        <taxon>Lacertibaenia</taxon>
        <taxon>Lacertidae</taxon>
        <taxon>Podarcis</taxon>
    </lineage>
</organism>
<accession>A0AA35KL11</accession>
<feature type="transmembrane region" description="Helical" evidence="23">
    <location>
        <begin position="12"/>
        <end position="29"/>
    </location>
</feature>
<keyword evidence="14" id="KW-0443">Lipid metabolism</keyword>
<sequence>MGLLELISPRTYGLALATALALWALCVFCRRKRRPGEAPLINGWIPFLGEALNFRNDPTKFLLSLQQKYGDVFTVHLAGKYITFITNPLQFVYVTKNSKYLQFKELADQISTKAFDHPTTLNLPDMDENVHKAYQYLLGRPLDVLSDSMMGNLQGLFEKMFSQATDWEMGNMNKFCFSLMFEASFLTLYGKDPSAVDYSIVEAIGDKFNKFDASFSYLAASVPIELLGAAKSIRKELISMFLPENMSRWLGASEVVQFRKDLFDMYEVLSDRNKAAHHFAFMWASVGNTIPATFWAMYYLLRHPEALAVVRDEIDHLLQSTGQERKPGNCIHLTREQLDNLVYLESAINESFRFCSSSTNIRIASEDFILKLEGNQEVSLRKGDLVAIYPPILHMDPEVYEDPKKYKFDRYVEDGKKKTTFYKQGRKLKYFLMPFGSGISKCPGRFFAVNEIKLFLVLLLTYFDVEITEEKQVGQDKSRIGLGILLPDTDIAFRYKLRN</sequence>
<dbReference type="InterPro" id="IPR036396">
    <property type="entry name" value="Cyt_P450_sf"/>
</dbReference>
<evidence type="ECO:0000256" key="8">
    <source>
        <dbReference type="ARBA" id="ARBA00022723"/>
    </source>
</evidence>
<keyword evidence="17" id="KW-0753">Steroid metabolism</keyword>
<dbReference type="GO" id="GO:0005789">
    <property type="term" value="C:endoplasmic reticulum membrane"/>
    <property type="evidence" value="ECO:0007669"/>
    <property type="project" value="UniProtKB-SubCell"/>
</dbReference>
<dbReference type="PRINTS" id="PR00465">
    <property type="entry name" value="EP450IV"/>
</dbReference>
<evidence type="ECO:0000256" key="16">
    <source>
        <dbReference type="ARBA" id="ARBA00023166"/>
    </source>
</evidence>
<comment type="cofactor">
    <cofactor evidence="1 20 21">
        <name>heme</name>
        <dbReference type="ChEBI" id="CHEBI:30413"/>
    </cofactor>
</comment>
<dbReference type="InterPro" id="IPR002403">
    <property type="entry name" value="Cyt_P450_E_grp-IV"/>
</dbReference>
<dbReference type="EMBL" id="OX395132">
    <property type="protein sequence ID" value="CAI5779446.1"/>
    <property type="molecule type" value="Genomic_DNA"/>
</dbReference>
<evidence type="ECO:0000313" key="24">
    <source>
        <dbReference type="EMBL" id="CAI5779446.1"/>
    </source>
</evidence>
<keyword evidence="15 20" id="KW-0472">Membrane</keyword>
<evidence type="ECO:0000256" key="11">
    <source>
        <dbReference type="ARBA" id="ARBA00023002"/>
    </source>
</evidence>
<evidence type="ECO:0000256" key="4">
    <source>
        <dbReference type="ARBA" id="ARBA00004860"/>
    </source>
</evidence>
<dbReference type="GO" id="GO:0006699">
    <property type="term" value="P:bile acid biosynthetic process"/>
    <property type="evidence" value="ECO:0007669"/>
    <property type="project" value="TreeGrafter"/>
</dbReference>
<dbReference type="AlphaFoldDB" id="A0AA35KL11"/>
<keyword evidence="16" id="KW-1207">Sterol metabolism</keyword>
<comment type="pathway">
    <text evidence="4">Lipid metabolism; bile acid biosynthesis.</text>
</comment>
<dbReference type="PANTHER" id="PTHR24304:SF0">
    <property type="entry name" value="CYTOCHROME P450 7B1"/>
    <property type="match status" value="1"/>
</dbReference>
<feature type="binding site" description="axial binding residue" evidence="21">
    <location>
        <position position="442"/>
    </location>
    <ligand>
        <name>heme</name>
        <dbReference type="ChEBI" id="CHEBI:30413"/>
    </ligand>
    <ligandPart>
        <name>Fe</name>
        <dbReference type="ChEBI" id="CHEBI:18248"/>
    </ligandPart>
</feature>
<reference evidence="24" key="1">
    <citation type="submission" date="2022-12" db="EMBL/GenBank/DDBJ databases">
        <authorList>
            <person name="Alioto T."/>
            <person name="Alioto T."/>
            <person name="Gomez Garrido J."/>
        </authorList>
    </citation>
    <scope>NUCLEOTIDE SEQUENCE</scope>
</reference>
<dbReference type="InterPro" id="IPR050529">
    <property type="entry name" value="CYP450_sterol_14alpha_dmase"/>
</dbReference>
<feature type="transmembrane region" description="Helical" evidence="23">
    <location>
        <begin position="279"/>
        <end position="301"/>
    </location>
</feature>
<evidence type="ECO:0000256" key="14">
    <source>
        <dbReference type="ARBA" id="ARBA00023098"/>
    </source>
</evidence>
<gene>
    <name evidence="24" type="ORF">PODLI_1B007652</name>
</gene>
<keyword evidence="11" id="KW-0560">Oxidoreductase</keyword>
<evidence type="ECO:0000256" key="21">
    <source>
        <dbReference type="PIRSR" id="PIRSR000047-1"/>
    </source>
</evidence>
<keyword evidence="23" id="KW-0812">Transmembrane</keyword>
<keyword evidence="9 20" id="KW-0256">Endoplasmic reticulum</keyword>
<dbReference type="Proteomes" id="UP001178461">
    <property type="component" value="Chromosome 7"/>
</dbReference>
<keyword evidence="7 20" id="KW-0349">Heme</keyword>
<dbReference type="SUPFAM" id="SSF48264">
    <property type="entry name" value="Cytochrome P450"/>
    <property type="match status" value="1"/>
</dbReference>
<keyword evidence="10" id="KW-0492">Microsome</keyword>
<feature type="binding site" evidence="22">
    <location>
        <position position="288"/>
    </location>
    <ligand>
        <name>substrate</name>
    </ligand>
</feature>
<dbReference type="CDD" id="cd20632">
    <property type="entry name" value="CYP7B1"/>
    <property type="match status" value="1"/>
</dbReference>
<dbReference type="FunFam" id="1.10.630.10:FF:000065">
    <property type="entry name" value="Cytochrome P450 family 7 subfamily B member 1"/>
    <property type="match status" value="1"/>
</dbReference>
<dbReference type="Gene3D" id="1.10.630.10">
    <property type="entry name" value="Cytochrome P450"/>
    <property type="match status" value="1"/>
</dbReference>
<evidence type="ECO:0000256" key="10">
    <source>
        <dbReference type="ARBA" id="ARBA00022848"/>
    </source>
</evidence>
<comment type="similarity">
    <text evidence="5 20">Belongs to the cytochrome P450 family.</text>
</comment>
<keyword evidence="8 20" id="KW-0479">Metal-binding</keyword>
<dbReference type="GO" id="GO:0005506">
    <property type="term" value="F:iron ion binding"/>
    <property type="evidence" value="ECO:0007669"/>
    <property type="project" value="InterPro"/>
</dbReference>
<dbReference type="PANTHER" id="PTHR24304">
    <property type="entry name" value="CYTOCHROME P450 FAMILY 7"/>
    <property type="match status" value="1"/>
</dbReference>
<dbReference type="GO" id="GO:0020037">
    <property type="term" value="F:heme binding"/>
    <property type="evidence" value="ECO:0007669"/>
    <property type="project" value="InterPro"/>
</dbReference>
<evidence type="ECO:0000256" key="6">
    <source>
        <dbReference type="ARBA" id="ARBA00022548"/>
    </source>
</evidence>
<dbReference type="GO" id="GO:0033783">
    <property type="term" value="F:25-hydroxycholesterol 7-alpha-hydroxylase activity"/>
    <property type="evidence" value="ECO:0007669"/>
    <property type="project" value="UniProtKB-EC"/>
</dbReference>
<evidence type="ECO:0000256" key="13">
    <source>
        <dbReference type="ARBA" id="ARBA00023033"/>
    </source>
</evidence>
<evidence type="ECO:0000256" key="19">
    <source>
        <dbReference type="ARBA" id="ARBA00077814"/>
    </source>
</evidence>
<evidence type="ECO:0000256" key="22">
    <source>
        <dbReference type="PIRSR" id="PIRSR000047-2"/>
    </source>
</evidence>
<dbReference type="Pfam" id="PF00067">
    <property type="entry name" value="p450"/>
    <property type="match status" value="1"/>
</dbReference>
<dbReference type="GO" id="GO:0008396">
    <property type="term" value="F:oxysterol 7-alpha-hydroxylase activity"/>
    <property type="evidence" value="ECO:0007669"/>
    <property type="project" value="TreeGrafter"/>
</dbReference>
<dbReference type="GO" id="GO:0042632">
    <property type="term" value="P:cholesterol homeostasis"/>
    <property type="evidence" value="ECO:0007669"/>
    <property type="project" value="TreeGrafter"/>
</dbReference>
<dbReference type="InterPro" id="IPR001128">
    <property type="entry name" value="Cyt_P450"/>
</dbReference>
<name>A0AA35KL11_9SAUR</name>
<keyword evidence="12 20" id="KW-0408">Iron</keyword>
<keyword evidence="23" id="KW-1133">Transmembrane helix</keyword>
<keyword evidence="13" id="KW-0503">Monooxygenase</keyword>
<evidence type="ECO:0000256" key="3">
    <source>
        <dbReference type="ARBA" id="ARBA00004586"/>
    </source>
</evidence>
<evidence type="ECO:0000256" key="15">
    <source>
        <dbReference type="ARBA" id="ARBA00023136"/>
    </source>
</evidence>
<evidence type="ECO:0000256" key="7">
    <source>
        <dbReference type="ARBA" id="ARBA00022617"/>
    </source>
</evidence>
<evidence type="ECO:0000256" key="18">
    <source>
        <dbReference type="ARBA" id="ARBA00066428"/>
    </source>
</evidence>
<feature type="binding site" evidence="22">
    <location>
        <position position="113"/>
    </location>
    <ligand>
        <name>substrate</name>
    </ligand>
</feature>
<dbReference type="InterPro" id="IPR024204">
    <property type="entry name" value="Cyt_P450_CYP7A1-type"/>
</dbReference>
<evidence type="ECO:0000256" key="5">
    <source>
        <dbReference type="ARBA" id="ARBA00010617"/>
    </source>
</evidence>
<evidence type="ECO:0000256" key="2">
    <source>
        <dbReference type="ARBA" id="ARBA00004524"/>
    </source>
</evidence>
<dbReference type="PIRSF" id="PIRSF000047">
    <property type="entry name" value="Cytochrome_CYPVIIA1"/>
    <property type="match status" value="1"/>
</dbReference>
<proteinExistence type="inferred from homology"/>
<dbReference type="GO" id="GO:0008203">
    <property type="term" value="P:cholesterol metabolic process"/>
    <property type="evidence" value="ECO:0007669"/>
    <property type="project" value="UniProtKB-KW"/>
</dbReference>
<evidence type="ECO:0000256" key="1">
    <source>
        <dbReference type="ARBA" id="ARBA00001971"/>
    </source>
</evidence>